<dbReference type="Pfam" id="PF00149">
    <property type="entry name" value="Metallophos"/>
    <property type="match status" value="1"/>
</dbReference>
<feature type="domain" description="Calcineurin-like phosphoesterase" evidence="1">
    <location>
        <begin position="9"/>
        <end position="197"/>
    </location>
</feature>
<dbReference type="PANTHER" id="PTHR12905:SF0">
    <property type="entry name" value="CALCINEURIN-LIKE PHOSPHOESTERASE DOMAIN-CONTAINING PROTEIN"/>
    <property type="match status" value="1"/>
</dbReference>
<protein>
    <recommendedName>
        <fullName evidence="1">Calcineurin-like phosphoesterase domain-containing protein</fullName>
    </recommendedName>
</protein>
<dbReference type="OrthoDB" id="630188at2759"/>
<keyword evidence="3" id="KW-1185">Reference proteome</keyword>
<dbReference type="PANTHER" id="PTHR12905">
    <property type="entry name" value="METALLOPHOSPHOESTERASE"/>
    <property type="match status" value="1"/>
</dbReference>
<gene>
    <name evidence="2" type="ORF">DL764_004649</name>
</gene>
<sequence>MTGRETEYHATLDMLKHIDAPVKLVIAGNHDLTLDRDFVRSHGHVRGSRAVTDSQWIAARDLWTALHGRARQERVTFLDEGEHTITLANGARVNIYASPYTPEFMDWGFPYRRREDRFNPADVSFSDARNIAQAPVRSFSASPGSPIDIMITHGPPWGRLDQVPQTDGTVLNTGCSHILRAVMRARPLIHCFGHIHEGHGAERIEWSEAAEELLRSKVESGQWERTTEPAWEAGIKFRQNGIARIEHDLDAAKADRAIIADVSSDSDSPLERGRDTLFVNAAIMDVRYRPVNAPWLIKVDLPAA</sequence>
<dbReference type="SUPFAM" id="SSF56300">
    <property type="entry name" value="Metallo-dependent phosphatases"/>
    <property type="match status" value="1"/>
</dbReference>
<organism evidence="2 3">
    <name type="scientific">Monosporascus ibericus</name>
    <dbReference type="NCBI Taxonomy" id="155417"/>
    <lineage>
        <taxon>Eukaryota</taxon>
        <taxon>Fungi</taxon>
        <taxon>Dikarya</taxon>
        <taxon>Ascomycota</taxon>
        <taxon>Pezizomycotina</taxon>
        <taxon>Sordariomycetes</taxon>
        <taxon>Xylariomycetidae</taxon>
        <taxon>Xylariales</taxon>
        <taxon>Xylariales incertae sedis</taxon>
        <taxon>Monosporascus</taxon>
    </lineage>
</organism>
<evidence type="ECO:0000259" key="1">
    <source>
        <dbReference type="Pfam" id="PF00149"/>
    </source>
</evidence>
<evidence type="ECO:0000313" key="3">
    <source>
        <dbReference type="Proteomes" id="UP000293360"/>
    </source>
</evidence>
<dbReference type="InterPro" id="IPR051693">
    <property type="entry name" value="UPF0046_metallophosphoest"/>
</dbReference>
<dbReference type="GO" id="GO:0016787">
    <property type="term" value="F:hydrolase activity"/>
    <property type="evidence" value="ECO:0007669"/>
    <property type="project" value="InterPro"/>
</dbReference>
<dbReference type="InterPro" id="IPR004843">
    <property type="entry name" value="Calcineurin-like_PHP"/>
</dbReference>
<comment type="caution">
    <text evidence="2">The sequence shown here is derived from an EMBL/GenBank/DDBJ whole genome shotgun (WGS) entry which is preliminary data.</text>
</comment>
<dbReference type="Gene3D" id="3.60.21.10">
    <property type="match status" value="1"/>
</dbReference>
<accession>A0A4Q4TF74</accession>
<evidence type="ECO:0000313" key="2">
    <source>
        <dbReference type="EMBL" id="RYP04150.1"/>
    </source>
</evidence>
<dbReference type="EMBL" id="QJNU01000225">
    <property type="protein sequence ID" value="RYP04150.1"/>
    <property type="molecule type" value="Genomic_DNA"/>
</dbReference>
<dbReference type="InterPro" id="IPR029052">
    <property type="entry name" value="Metallo-depent_PP-like"/>
</dbReference>
<dbReference type="Proteomes" id="UP000293360">
    <property type="component" value="Unassembled WGS sequence"/>
</dbReference>
<reference evidence="2 3" key="1">
    <citation type="submission" date="2018-06" db="EMBL/GenBank/DDBJ databases">
        <title>Complete Genomes of Monosporascus.</title>
        <authorList>
            <person name="Robinson A.J."/>
            <person name="Natvig D.O."/>
        </authorList>
    </citation>
    <scope>NUCLEOTIDE SEQUENCE [LARGE SCALE GENOMIC DNA]</scope>
    <source>
        <strain evidence="2 3">CBS 110550</strain>
    </source>
</reference>
<proteinExistence type="predicted"/>
<name>A0A4Q4TF74_9PEZI</name>
<dbReference type="AlphaFoldDB" id="A0A4Q4TF74"/>